<organism evidence="2 3">
    <name type="scientific">Streptomyces oceani</name>
    <dbReference type="NCBI Taxonomy" id="1075402"/>
    <lineage>
        <taxon>Bacteria</taxon>
        <taxon>Bacillati</taxon>
        <taxon>Actinomycetota</taxon>
        <taxon>Actinomycetes</taxon>
        <taxon>Kitasatosporales</taxon>
        <taxon>Streptomycetaceae</taxon>
        <taxon>Streptomyces</taxon>
    </lineage>
</organism>
<proteinExistence type="predicted"/>
<dbReference type="OrthoDB" id="289700at2"/>
<dbReference type="EMBL" id="LJGU01000164">
    <property type="protein sequence ID" value="OEU87667.1"/>
    <property type="molecule type" value="Genomic_DNA"/>
</dbReference>
<protein>
    <recommendedName>
        <fullName evidence="4">SPOR domain-containing protein</fullName>
    </recommendedName>
</protein>
<gene>
    <name evidence="2" type="ORF">AN216_26065</name>
</gene>
<sequence length="76" mass="8191">MRRANGDGSRVLPWLLIRQDRRGNRYRVGSYATRVEAQRTADRLGGARAAASEAGVEPEAEGYVVESRPADSSGSG</sequence>
<evidence type="ECO:0000313" key="2">
    <source>
        <dbReference type="EMBL" id="OEU87667.1"/>
    </source>
</evidence>
<comment type="caution">
    <text evidence="2">The sequence shown here is derived from an EMBL/GenBank/DDBJ whole genome shotgun (WGS) entry which is preliminary data.</text>
</comment>
<dbReference type="Proteomes" id="UP000176101">
    <property type="component" value="Unassembled WGS sequence"/>
</dbReference>
<dbReference type="STRING" id="1075402.AN216_26065"/>
<dbReference type="AlphaFoldDB" id="A0A1E7JJ38"/>
<feature type="region of interest" description="Disordered" evidence="1">
    <location>
        <begin position="48"/>
        <end position="76"/>
    </location>
</feature>
<evidence type="ECO:0008006" key="4">
    <source>
        <dbReference type="Google" id="ProtNLM"/>
    </source>
</evidence>
<dbReference type="RefSeq" id="WP_070199170.1">
    <property type="nucleotide sequence ID" value="NZ_LJGU01000164.1"/>
</dbReference>
<reference evidence="2 3" key="1">
    <citation type="journal article" date="2016" name="Front. Microbiol.">
        <title>Comparative Genomics Analysis of Streptomyces Species Reveals Their Adaptation to the Marine Environment and Their Diversity at the Genomic Level.</title>
        <authorList>
            <person name="Tian X."/>
            <person name="Zhang Z."/>
            <person name="Yang T."/>
            <person name="Chen M."/>
            <person name="Li J."/>
            <person name="Chen F."/>
            <person name="Yang J."/>
            <person name="Li W."/>
            <person name="Zhang B."/>
            <person name="Zhang Z."/>
            <person name="Wu J."/>
            <person name="Zhang C."/>
            <person name="Long L."/>
            <person name="Xiao J."/>
        </authorList>
    </citation>
    <scope>NUCLEOTIDE SEQUENCE [LARGE SCALE GENOMIC DNA]</scope>
    <source>
        <strain evidence="2 3">SCSIO 02100</strain>
    </source>
</reference>
<name>A0A1E7JJ38_9ACTN</name>
<keyword evidence="3" id="KW-1185">Reference proteome</keyword>
<accession>A0A1E7JJ38</accession>
<evidence type="ECO:0000313" key="3">
    <source>
        <dbReference type="Proteomes" id="UP000176101"/>
    </source>
</evidence>
<evidence type="ECO:0000256" key="1">
    <source>
        <dbReference type="SAM" id="MobiDB-lite"/>
    </source>
</evidence>